<evidence type="ECO:0000313" key="1">
    <source>
        <dbReference type="EMBL" id="KAF2622224.1"/>
    </source>
</evidence>
<protein>
    <submittedName>
        <fullName evidence="1">Uncharacterized protein</fullName>
    </submittedName>
</protein>
<dbReference type="EMBL" id="MU006746">
    <property type="protein sequence ID" value="KAF2622224.1"/>
    <property type="molecule type" value="Genomic_DNA"/>
</dbReference>
<organism evidence="1 2">
    <name type="scientific">Macroventuria anomochaeta</name>
    <dbReference type="NCBI Taxonomy" id="301207"/>
    <lineage>
        <taxon>Eukaryota</taxon>
        <taxon>Fungi</taxon>
        <taxon>Dikarya</taxon>
        <taxon>Ascomycota</taxon>
        <taxon>Pezizomycotina</taxon>
        <taxon>Dothideomycetes</taxon>
        <taxon>Pleosporomycetidae</taxon>
        <taxon>Pleosporales</taxon>
        <taxon>Pleosporineae</taxon>
        <taxon>Didymellaceae</taxon>
        <taxon>Macroventuria</taxon>
    </lineage>
</organism>
<gene>
    <name evidence="1" type="ORF">BU25DRAFT_213154</name>
</gene>
<comment type="caution">
    <text evidence="1">The sequence shown here is derived from an EMBL/GenBank/DDBJ whole genome shotgun (WGS) entry which is preliminary data.</text>
</comment>
<sequence length="65" mass="6864">MPLVRIQTLPAQQPARHHGESSNNGVGGSFTANVGGGRPSKFLSRIAVAPQRLLVCTVPMHPSYA</sequence>
<evidence type="ECO:0000313" key="2">
    <source>
        <dbReference type="Proteomes" id="UP000799754"/>
    </source>
</evidence>
<accession>A0ACB6RMS5</accession>
<reference evidence="1" key="1">
    <citation type="journal article" date="2020" name="Stud. Mycol.">
        <title>101 Dothideomycetes genomes: a test case for predicting lifestyles and emergence of pathogens.</title>
        <authorList>
            <person name="Haridas S."/>
            <person name="Albert R."/>
            <person name="Binder M."/>
            <person name="Bloem J."/>
            <person name="Labutti K."/>
            <person name="Salamov A."/>
            <person name="Andreopoulos B."/>
            <person name="Baker S."/>
            <person name="Barry K."/>
            <person name="Bills G."/>
            <person name="Bluhm B."/>
            <person name="Cannon C."/>
            <person name="Castanera R."/>
            <person name="Culley D."/>
            <person name="Daum C."/>
            <person name="Ezra D."/>
            <person name="Gonzalez J."/>
            <person name="Henrissat B."/>
            <person name="Kuo A."/>
            <person name="Liang C."/>
            <person name="Lipzen A."/>
            <person name="Lutzoni F."/>
            <person name="Magnuson J."/>
            <person name="Mondo S."/>
            <person name="Nolan M."/>
            <person name="Ohm R."/>
            <person name="Pangilinan J."/>
            <person name="Park H.-J."/>
            <person name="Ramirez L."/>
            <person name="Alfaro M."/>
            <person name="Sun H."/>
            <person name="Tritt A."/>
            <person name="Yoshinaga Y."/>
            <person name="Zwiers L.-H."/>
            <person name="Turgeon B."/>
            <person name="Goodwin S."/>
            <person name="Spatafora J."/>
            <person name="Crous P."/>
            <person name="Grigoriev I."/>
        </authorList>
    </citation>
    <scope>NUCLEOTIDE SEQUENCE</scope>
    <source>
        <strain evidence="1">CBS 525.71</strain>
    </source>
</reference>
<dbReference type="Proteomes" id="UP000799754">
    <property type="component" value="Unassembled WGS sequence"/>
</dbReference>
<keyword evidence="2" id="KW-1185">Reference proteome</keyword>
<name>A0ACB6RMS5_9PLEO</name>
<proteinExistence type="predicted"/>